<accession>A0A0G1Z3B2</accession>
<name>A0A0G1Z3B2_9BACT</name>
<evidence type="ECO:0000313" key="2">
    <source>
        <dbReference type="Proteomes" id="UP000034588"/>
    </source>
</evidence>
<dbReference type="AlphaFoldDB" id="A0A0G1Z3B2"/>
<evidence type="ECO:0000313" key="1">
    <source>
        <dbReference type="EMBL" id="KKW13264.1"/>
    </source>
</evidence>
<sequence>MEVHVHPPGARLFRDANRDPVWLYHQARLGTLKVAPIAVGICPDRPPDPVHAQIGKLPVKYFRDHAPRFIWHPAKRRFHSVGTPPSWLFDPGWDDQGLADVRVRRWLENRVFDVATETSALQELFSWARYFHKARGVLLVPDHIKAKEAISEWVKNLNDQWYCKTPFSLMYPKRRRINTKFKPISLLQDNDIFQFDRDRVPYWMHCRVAWEAQRDHNLSLFIVPSFQAAITANLKEFQVFLNHPLDFVAQIGPCTNAAAQSLYRKVKRNTSAYWKLGWTKADTLYQRMAQYDPRLGGKEFLKQLVKLYNL</sequence>
<protein>
    <submittedName>
        <fullName evidence="1">Uncharacterized protein</fullName>
    </submittedName>
</protein>
<dbReference type="Proteomes" id="UP000034588">
    <property type="component" value="Unassembled WGS sequence"/>
</dbReference>
<reference evidence="1 2" key="1">
    <citation type="journal article" date="2015" name="Nature">
        <title>rRNA introns, odd ribosomes, and small enigmatic genomes across a large radiation of phyla.</title>
        <authorList>
            <person name="Brown C.T."/>
            <person name="Hug L.A."/>
            <person name="Thomas B.C."/>
            <person name="Sharon I."/>
            <person name="Castelle C.J."/>
            <person name="Singh A."/>
            <person name="Wilkins M.J."/>
            <person name="Williams K.H."/>
            <person name="Banfield J.F."/>
        </authorList>
    </citation>
    <scope>NUCLEOTIDE SEQUENCE [LARGE SCALE GENOMIC DNA]</scope>
</reference>
<gene>
    <name evidence="1" type="ORF">UY48_C0003G0086</name>
</gene>
<comment type="caution">
    <text evidence="1">The sequence shown here is derived from an EMBL/GenBank/DDBJ whole genome shotgun (WGS) entry which is preliminary data.</text>
</comment>
<dbReference type="EMBL" id="LCQD01000003">
    <property type="protein sequence ID" value="KKW13264.1"/>
    <property type="molecule type" value="Genomic_DNA"/>
</dbReference>
<proteinExistence type="predicted"/>
<organism evidence="1 2">
    <name type="scientific">Candidatus Gottesmanbacteria bacterium GW2011_GWB1_49_7</name>
    <dbReference type="NCBI Taxonomy" id="1618448"/>
    <lineage>
        <taxon>Bacteria</taxon>
        <taxon>Candidatus Gottesmaniibacteriota</taxon>
    </lineage>
</organism>